<sequence>MMWSQAKRSMNLAVVAGCSCCFLACLPVVLPLFAILAFLVGSLTPPLLAGAFTLLCLYEVLVERKAVKKVNRAVNADQYIKSEDEPVIARVLDMPVSKGRVAQAVRRLNAASRAVAAMSGKDGRKSTSPDSNALENGKCKHGDLAPLKGGPLWELRETSRGVKRQQFDTPHTKVEKLEMRSDQPSPDHRVAVATSLQDGQGQTASDKPQKMHCQAAVSNAQNLRTGPKGGKQQHHTDSRAEVDDERTKMETKLVREEKVAMQRCVSSPVNHAAVDPQDVRNTHRVLQRAKAVATADERDHTGTQPTKHSVSDRDRTGLQVFEMEQRVKNVTDAEGEGKIQRKLLRNFTDSEKSVMRKMPSGTDGLAWRGAQGMNNATAAKVAVGNAAGSIKTMVERGPLPRASSERALGKSSSNYTSAEGLGKDARGSEIRSSKTSGPGAAVTAEQSKVRQVEVDIPGVAPGESECTQRGLTEDKAAVEGIPLSIMPCCTLSNEELSVSSRETESDEVVSTGESVGCDKHTTSRRWNAAEDAACVDAQEDDALLATTENVAMVGISLYRRQKIALSPSLADRSERSASRAGPVFGCAGGIVHIESDFNHGAVRELPVVKNVKERTKQQQQVCFHETEERPSDFFRVPCSVTRSSSVTQQSETKTPLFLSPTSQKTSCLPSPKSLRMPHLLVFSLPGGSQTDVEVEDGELEEQQLLDFPAMAVDDNEDMLLDDATTDLWKLHVDEKRAFQTNGLLGREGARSFSLPPFPMAALDSVVSKHWSVERTIPAHATADRETHSFPLLPMAQTSGLKPRTLRASGNDKVDSVSSSCCSIADAKQSHEGFDSNQLQDLAMLVIPPLEWNLQHREPITGGLPIPRRKGSPSGLAVQLPTPYLLEVVKSFGLECSPWPQWISTSRMMLSFAVESVRDRECFQRVCCARSREPDIGVVPDMRCFRDTSVMFLRCAHVLRLEVFKFVQEGGELGRRKRTVREEVEIIKILIGAEFPNASELEDTTRGLLGKVCLLADVLGIDLLPISKSKAASADEQAEAGLSLIKRVLGVKLHWHEGKCGESRG</sequence>
<dbReference type="AlphaFoldDB" id="A0A388LTZ5"/>
<dbReference type="PROSITE" id="PS51257">
    <property type="entry name" value="PROKAR_LIPOPROTEIN"/>
    <property type="match status" value="1"/>
</dbReference>
<dbReference type="EMBL" id="BFEA01000532">
    <property type="protein sequence ID" value="GBG85729.1"/>
    <property type="molecule type" value="Genomic_DNA"/>
</dbReference>
<feature type="region of interest" description="Disordered" evidence="1">
    <location>
        <begin position="116"/>
        <end position="138"/>
    </location>
</feature>
<feature type="compositionally biased region" description="Basic and acidic residues" evidence="1">
    <location>
        <begin position="421"/>
        <end position="432"/>
    </location>
</feature>
<evidence type="ECO:0000313" key="3">
    <source>
        <dbReference type="EMBL" id="GBG85729.1"/>
    </source>
</evidence>
<protein>
    <submittedName>
        <fullName evidence="3">Uncharacterized protein</fullName>
    </submittedName>
</protein>
<reference evidence="3 4" key="1">
    <citation type="journal article" date="2018" name="Cell">
        <title>The Chara Genome: Secondary Complexity and Implications for Plant Terrestrialization.</title>
        <authorList>
            <person name="Nishiyama T."/>
            <person name="Sakayama H."/>
            <person name="Vries J.D."/>
            <person name="Buschmann H."/>
            <person name="Saint-Marcoux D."/>
            <person name="Ullrich K.K."/>
            <person name="Haas F.B."/>
            <person name="Vanderstraeten L."/>
            <person name="Becker D."/>
            <person name="Lang D."/>
            <person name="Vosolsobe S."/>
            <person name="Rombauts S."/>
            <person name="Wilhelmsson P.K.I."/>
            <person name="Janitza P."/>
            <person name="Kern R."/>
            <person name="Heyl A."/>
            <person name="Rumpler F."/>
            <person name="Villalobos L.I.A.C."/>
            <person name="Clay J.M."/>
            <person name="Skokan R."/>
            <person name="Toyoda A."/>
            <person name="Suzuki Y."/>
            <person name="Kagoshima H."/>
            <person name="Schijlen E."/>
            <person name="Tajeshwar N."/>
            <person name="Catarino B."/>
            <person name="Hetherington A.J."/>
            <person name="Saltykova A."/>
            <person name="Bonnot C."/>
            <person name="Breuninger H."/>
            <person name="Symeonidi A."/>
            <person name="Radhakrishnan G.V."/>
            <person name="Van Nieuwerburgh F."/>
            <person name="Deforce D."/>
            <person name="Chang C."/>
            <person name="Karol K.G."/>
            <person name="Hedrich R."/>
            <person name="Ulvskov P."/>
            <person name="Glockner G."/>
            <person name="Delwiche C.F."/>
            <person name="Petrasek J."/>
            <person name="Van de Peer Y."/>
            <person name="Friml J."/>
            <person name="Beilby M."/>
            <person name="Dolan L."/>
            <person name="Kohara Y."/>
            <person name="Sugano S."/>
            <person name="Fujiyama A."/>
            <person name="Delaux P.-M."/>
            <person name="Quint M."/>
            <person name="TheiBen G."/>
            <person name="Hagemann M."/>
            <person name="Harholt J."/>
            <person name="Dunand C."/>
            <person name="Zachgo S."/>
            <person name="Langdale J."/>
            <person name="Maumus F."/>
            <person name="Straeten D.V.D."/>
            <person name="Gould S.B."/>
            <person name="Rensing S.A."/>
        </authorList>
    </citation>
    <scope>NUCLEOTIDE SEQUENCE [LARGE SCALE GENOMIC DNA]</scope>
    <source>
        <strain evidence="3 4">S276</strain>
    </source>
</reference>
<organism evidence="3 4">
    <name type="scientific">Chara braunii</name>
    <name type="common">Braun's stonewort</name>
    <dbReference type="NCBI Taxonomy" id="69332"/>
    <lineage>
        <taxon>Eukaryota</taxon>
        <taxon>Viridiplantae</taxon>
        <taxon>Streptophyta</taxon>
        <taxon>Charophyceae</taxon>
        <taxon>Charales</taxon>
        <taxon>Characeae</taxon>
        <taxon>Chara</taxon>
    </lineage>
</organism>
<evidence type="ECO:0000256" key="2">
    <source>
        <dbReference type="SAM" id="Phobius"/>
    </source>
</evidence>
<comment type="caution">
    <text evidence="3">The sequence shown here is derived from an EMBL/GenBank/DDBJ whole genome shotgun (WGS) entry which is preliminary data.</text>
</comment>
<feature type="region of interest" description="Disordered" evidence="1">
    <location>
        <begin position="396"/>
        <end position="448"/>
    </location>
</feature>
<evidence type="ECO:0000256" key="1">
    <source>
        <dbReference type="SAM" id="MobiDB-lite"/>
    </source>
</evidence>
<proteinExistence type="predicted"/>
<accession>A0A388LTZ5</accession>
<name>A0A388LTZ5_CHABU</name>
<keyword evidence="2" id="KW-1133">Transmembrane helix</keyword>
<gene>
    <name evidence="3" type="ORF">CBR_g40456</name>
</gene>
<dbReference type="Gramene" id="GBG85729">
    <property type="protein sequence ID" value="GBG85729"/>
    <property type="gene ID" value="CBR_g40456"/>
</dbReference>
<keyword evidence="2" id="KW-0472">Membrane</keyword>
<evidence type="ECO:0000313" key="4">
    <source>
        <dbReference type="Proteomes" id="UP000265515"/>
    </source>
</evidence>
<feature type="region of interest" description="Disordered" evidence="1">
    <location>
        <begin position="291"/>
        <end position="313"/>
    </location>
</feature>
<dbReference type="Proteomes" id="UP000265515">
    <property type="component" value="Unassembled WGS sequence"/>
</dbReference>
<keyword evidence="4" id="KW-1185">Reference proteome</keyword>
<keyword evidence="2" id="KW-0812">Transmembrane</keyword>
<feature type="compositionally biased region" description="Basic and acidic residues" evidence="1">
    <location>
        <begin position="234"/>
        <end position="247"/>
    </location>
</feature>
<feature type="transmembrane region" description="Helical" evidence="2">
    <location>
        <begin position="12"/>
        <end position="40"/>
    </location>
</feature>
<feature type="region of interest" description="Disordered" evidence="1">
    <location>
        <begin position="222"/>
        <end position="247"/>
    </location>
</feature>